<dbReference type="InterPro" id="IPR049943">
    <property type="entry name" value="Ser_HO-MeTrfase-like"/>
</dbReference>
<dbReference type="GO" id="GO:0005739">
    <property type="term" value="C:mitochondrion"/>
    <property type="evidence" value="ECO:0007669"/>
    <property type="project" value="TreeGrafter"/>
</dbReference>
<protein>
    <recommendedName>
        <fullName evidence="3">Serine hydroxymethyltransferase-like domain-containing protein</fullName>
    </recommendedName>
</protein>
<dbReference type="Pfam" id="PF00464">
    <property type="entry name" value="SHMT"/>
    <property type="match status" value="1"/>
</dbReference>
<keyword evidence="2" id="KW-0663">Pyridoxal phosphate</keyword>
<comment type="cofactor">
    <cofactor evidence="1">
        <name>pyridoxal 5'-phosphate</name>
        <dbReference type="ChEBI" id="CHEBI:597326"/>
    </cofactor>
</comment>
<evidence type="ECO:0000259" key="3">
    <source>
        <dbReference type="Pfam" id="PF00464"/>
    </source>
</evidence>
<dbReference type="GO" id="GO:0019264">
    <property type="term" value="P:glycine biosynthetic process from serine"/>
    <property type="evidence" value="ECO:0007669"/>
    <property type="project" value="TreeGrafter"/>
</dbReference>
<dbReference type="Proteomes" id="UP000261600">
    <property type="component" value="Unplaced"/>
</dbReference>
<evidence type="ECO:0000313" key="5">
    <source>
        <dbReference type="Proteomes" id="UP000261600"/>
    </source>
</evidence>
<dbReference type="Gene3D" id="3.40.640.10">
    <property type="entry name" value="Type I PLP-dependent aspartate aminotransferase-like (Major domain)"/>
    <property type="match status" value="1"/>
</dbReference>
<dbReference type="SUPFAM" id="SSF53383">
    <property type="entry name" value="PLP-dependent transferases"/>
    <property type="match status" value="1"/>
</dbReference>
<dbReference type="GO" id="GO:0035999">
    <property type="term" value="P:tetrahydrofolate interconversion"/>
    <property type="evidence" value="ECO:0007669"/>
    <property type="project" value="UniProtKB-UniPathway"/>
</dbReference>
<dbReference type="GO" id="GO:0030170">
    <property type="term" value="F:pyridoxal phosphate binding"/>
    <property type="evidence" value="ECO:0007669"/>
    <property type="project" value="TreeGrafter"/>
</dbReference>
<accession>A0A3Q3IJ42</accession>
<dbReference type="InterPro" id="IPR039429">
    <property type="entry name" value="SHMT-like_dom"/>
</dbReference>
<organism evidence="4 5">
    <name type="scientific">Monopterus albus</name>
    <name type="common">Swamp eel</name>
    <dbReference type="NCBI Taxonomy" id="43700"/>
    <lineage>
        <taxon>Eukaryota</taxon>
        <taxon>Metazoa</taxon>
        <taxon>Chordata</taxon>
        <taxon>Craniata</taxon>
        <taxon>Vertebrata</taxon>
        <taxon>Euteleostomi</taxon>
        <taxon>Actinopterygii</taxon>
        <taxon>Neopterygii</taxon>
        <taxon>Teleostei</taxon>
        <taxon>Neoteleostei</taxon>
        <taxon>Acanthomorphata</taxon>
        <taxon>Anabantaria</taxon>
        <taxon>Synbranchiformes</taxon>
        <taxon>Synbranchidae</taxon>
        <taxon>Monopterus</taxon>
    </lineage>
</organism>
<reference evidence="4" key="1">
    <citation type="submission" date="2025-08" db="UniProtKB">
        <authorList>
            <consortium name="Ensembl"/>
        </authorList>
    </citation>
    <scope>IDENTIFICATION</scope>
</reference>
<feature type="domain" description="Serine hydroxymethyltransferase-like" evidence="3">
    <location>
        <begin position="2"/>
        <end position="124"/>
    </location>
</feature>
<evidence type="ECO:0000256" key="1">
    <source>
        <dbReference type="ARBA" id="ARBA00001933"/>
    </source>
</evidence>
<dbReference type="GO" id="GO:0004372">
    <property type="term" value="F:glycine hydroxymethyltransferase activity"/>
    <property type="evidence" value="ECO:0007669"/>
    <property type="project" value="TreeGrafter"/>
</dbReference>
<dbReference type="Ensembl" id="ENSMALT00000004730.1">
    <property type="protein sequence ID" value="ENSMALP00000004622.1"/>
    <property type="gene ID" value="ENSMALG00000003333.1"/>
</dbReference>
<evidence type="ECO:0000313" key="4">
    <source>
        <dbReference type="Ensembl" id="ENSMALP00000004622.1"/>
    </source>
</evidence>
<name>A0A3Q3IJ42_MONAL</name>
<proteinExistence type="predicted"/>
<dbReference type="STRING" id="43700.ENSMALP00000004622"/>
<reference evidence="4" key="2">
    <citation type="submission" date="2025-09" db="UniProtKB">
        <authorList>
            <consortium name="Ensembl"/>
        </authorList>
    </citation>
    <scope>IDENTIFICATION</scope>
</reference>
<evidence type="ECO:0000256" key="2">
    <source>
        <dbReference type="ARBA" id="ARBA00022898"/>
    </source>
</evidence>
<dbReference type="InterPro" id="IPR015421">
    <property type="entry name" value="PyrdxlP-dep_Trfase_major"/>
</dbReference>
<dbReference type="UniPathway" id="UPA00193"/>
<dbReference type="InterPro" id="IPR015424">
    <property type="entry name" value="PyrdxlP-dep_Trfase"/>
</dbReference>
<sequence>TSKNFCSHEAQGSCLNKHSEGYQGTKVTTGIMSAEIVDKIELLCQKRALTTFGLESDLWGINVQPYSGSPANFAAYTSVLQPHDRLTVLDLPDGGHLTHSYMTDSKRISAASIYFESVPYKLDVSHLHGFW</sequence>
<dbReference type="PANTHER" id="PTHR11680">
    <property type="entry name" value="SERINE HYDROXYMETHYLTRANSFERASE"/>
    <property type="match status" value="1"/>
</dbReference>
<keyword evidence="5" id="KW-1185">Reference proteome</keyword>
<dbReference type="AlphaFoldDB" id="A0A3Q3IJ42"/>
<dbReference type="PANTHER" id="PTHR11680:SF28">
    <property type="entry name" value="SERINE HYDROXYMETHYLTRANSFERASE, MITOCHONDRIAL"/>
    <property type="match status" value="1"/>
</dbReference>